<dbReference type="CDD" id="cd09892">
    <property type="entry name" value="NGN_SP_RfaH"/>
    <property type="match status" value="1"/>
</dbReference>
<evidence type="ECO:0000259" key="6">
    <source>
        <dbReference type="SMART" id="SM00738"/>
    </source>
</evidence>
<comment type="subunit">
    <text evidence="4">Interacts with both the nontemplate DNA and the RNA polymerase (RNAP).</text>
</comment>
<dbReference type="InterPro" id="IPR043425">
    <property type="entry name" value="NusG-like"/>
</dbReference>
<organism evidence="7 8">
    <name type="scientific">Halopseudomonas sabulinigri</name>
    <dbReference type="NCBI Taxonomy" id="472181"/>
    <lineage>
        <taxon>Bacteria</taxon>
        <taxon>Pseudomonadati</taxon>
        <taxon>Pseudomonadota</taxon>
        <taxon>Gammaproteobacteria</taxon>
        <taxon>Pseudomonadales</taxon>
        <taxon>Pseudomonadaceae</taxon>
        <taxon>Halopseudomonas</taxon>
    </lineage>
</organism>
<dbReference type="CDD" id="cd06091">
    <property type="entry name" value="KOW_NusG"/>
    <property type="match status" value="1"/>
</dbReference>
<keyword evidence="4" id="KW-0238">DNA-binding</keyword>
<feature type="compositionally biased region" description="Low complexity" evidence="5">
    <location>
        <begin position="192"/>
        <end position="203"/>
    </location>
</feature>
<evidence type="ECO:0000313" key="7">
    <source>
        <dbReference type="EMBL" id="SDR70471.1"/>
    </source>
</evidence>
<protein>
    <recommendedName>
        <fullName evidence="4">Transcription antitermination protein RfaH</fullName>
    </recommendedName>
</protein>
<sequence>MSEVNAATSGGVTRQRDRMSEVTSPAACWYLIQSKPKQDERAELNLRNQGFTCYRPTHKVEVLRRGRRVQLEESLFPGYLFIRLDRMQDNWFAIRSTRGVSRLVCFGQDPARVSAGIIYSIKTLADIEPVSPALHSGDRVRITEGPFSDLEAIFLRPDGDERAILLLNLLHREQKLKVPLRAIKPSSPPRAAPTRAFAGPTYA</sequence>
<evidence type="ECO:0000256" key="2">
    <source>
        <dbReference type="ARBA" id="ARBA00023015"/>
    </source>
</evidence>
<dbReference type="GO" id="GO:0006354">
    <property type="term" value="P:DNA-templated transcription elongation"/>
    <property type="evidence" value="ECO:0007669"/>
    <property type="project" value="InterPro"/>
</dbReference>
<evidence type="ECO:0000256" key="3">
    <source>
        <dbReference type="ARBA" id="ARBA00023163"/>
    </source>
</evidence>
<dbReference type="GO" id="GO:0001073">
    <property type="term" value="F:transcription antitermination factor activity, DNA binding"/>
    <property type="evidence" value="ECO:0007669"/>
    <property type="project" value="UniProtKB-UniRule"/>
</dbReference>
<dbReference type="InterPro" id="IPR006645">
    <property type="entry name" value="NGN-like_dom"/>
</dbReference>
<dbReference type="Pfam" id="PF02357">
    <property type="entry name" value="NusG"/>
    <property type="match status" value="1"/>
</dbReference>
<keyword evidence="3 4" id="KW-0804">Transcription</keyword>
<feature type="region of interest" description="Disordered" evidence="5">
    <location>
        <begin position="183"/>
        <end position="203"/>
    </location>
</feature>
<dbReference type="Gene3D" id="3.30.70.940">
    <property type="entry name" value="NusG, N-terminal domain"/>
    <property type="match status" value="1"/>
</dbReference>
<dbReference type="EMBL" id="LT629763">
    <property type="protein sequence ID" value="SDR70471.1"/>
    <property type="molecule type" value="Genomic_DNA"/>
</dbReference>
<dbReference type="SUPFAM" id="SSF50104">
    <property type="entry name" value="Translation proteins SH3-like domain"/>
    <property type="match status" value="1"/>
</dbReference>
<evidence type="ECO:0000256" key="4">
    <source>
        <dbReference type="HAMAP-Rule" id="MF_00951"/>
    </source>
</evidence>
<accession>A0A1H1L7A3</accession>
<reference evidence="8" key="1">
    <citation type="submission" date="2016-10" db="EMBL/GenBank/DDBJ databases">
        <authorList>
            <person name="Varghese N."/>
            <person name="Submissions S."/>
        </authorList>
    </citation>
    <scope>NUCLEOTIDE SEQUENCE [LARGE SCALE GENOMIC DNA]</scope>
    <source>
        <strain evidence="8">JCM 14963</strain>
    </source>
</reference>
<dbReference type="SMART" id="SM00738">
    <property type="entry name" value="NGN"/>
    <property type="match status" value="1"/>
</dbReference>
<dbReference type="GO" id="GO:0005829">
    <property type="term" value="C:cytosol"/>
    <property type="evidence" value="ECO:0007669"/>
    <property type="project" value="TreeGrafter"/>
</dbReference>
<dbReference type="InterPro" id="IPR008991">
    <property type="entry name" value="Translation_prot_SH3-like_sf"/>
</dbReference>
<evidence type="ECO:0000256" key="5">
    <source>
        <dbReference type="SAM" id="MobiDB-lite"/>
    </source>
</evidence>
<name>A0A1H1L7A3_9GAMM</name>
<dbReference type="Proteomes" id="UP000243413">
    <property type="component" value="Chromosome I"/>
</dbReference>
<proteinExistence type="inferred from homology"/>
<dbReference type="STRING" id="472181.SAMN05216271_0103"/>
<dbReference type="HAMAP" id="MF_00951">
    <property type="entry name" value="RfaH"/>
    <property type="match status" value="1"/>
</dbReference>
<evidence type="ECO:0000313" key="8">
    <source>
        <dbReference type="Proteomes" id="UP000243413"/>
    </source>
</evidence>
<evidence type="ECO:0000256" key="1">
    <source>
        <dbReference type="ARBA" id="ARBA00022814"/>
    </source>
</evidence>
<dbReference type="SUPFAM" id="SSF82679">
    <property type="entry name" value="N-utilization substance G protein NusG, N-terminal domain"/>
    <property type="match status" value="1"/>
</dbReference>
<comment type="similarity">
    <text evidence="4">Belongs to the RfaH family.</text>
</comment>
<dbReference type="InterPro" id="IPR036735">
    <property type="entry name" value="NGN_dom_sf"/>
</dbReference>
<dbReference type="PANTHER" id="PTHR30265:SF7">
    <property type="entry name" value="TRANSCRIPTION ANTITERMINATION PROTEIN RFAH"/>
    <property type="match status" value="1"/>
</dbReference>
<dbReference type="AlphaFoldDB" id="A0A1H1L7A3"/>
<keyword evidence="2 4" id="KW-0805">Transcription regulation</keyword>
<keyword evidence="1 4" id="KW-0889">Transcription antitermination</keyword>
<gene>
    <name evidence="4" type="primary">rfaH</name>
    <name evidence="7" type="ORF">SAMN05216271_0103</name>
</gene>
<dbReference type="PANTHER" id="PTHR30265">
    <property type="entry name" value="RHO-INTERACTING TRANSCRIPTION TERMINATION FACTOR NUSG"/>
    <property type="match status" value="1"/>
</dbReference>
<feature type="domain" description="NusG-like N-terminal" evidence="6">
    <location>
        <begin position="26"/>
        <end position="125"/>
    </location>
</feature>
<comment type="function">
    <text evidence="4">Enhances distal genes transcription elongation in a specialized subset of operons that encode extracytoplasmic components.</text>
</comment>
<dbReference type="NCBIfam" id="TIGR01955">
    <property type="entry name" value="RfaH"/>
    <property type="match status" value="1"/>
</dbReference>
<dbReference type="NCBIfam" id="NF006534">
    <property type="entry name" value="PRK09014.1"/>
    <property type="match status" value="1"/>
</dbReference>
<dbReference type="GO" id="GO:0003677">
    <property type="term" value="F:DNA binding"/>
    <property type="evidence" value="ECO:0007669"/>
    <property type="project" value="UniProtKB-UniRule"/>
</dbReference>
<dbReference type="InterPro" id="IPR010215">
    <property type="entry name" value="Transcription_antiterm_RfaH"/>
</dbReference>